<gene>
    <name evidence="6" type="ORF">ACFOZ4_18345</name>
</gene>
<organism evidence="6 7">
    <name type="scientific">Hamadaea flava</name>
    <dbReference type="NCBI Taxonomy" id="1742688"/>
    <lineage>
        <taxon>Bacteria</taxon>
        <taxon>Bacillati</taxon>
        <taxon>Actinomycetota</taxon>
        <taxon>Actinomycetes</taxon>
        <taxon>Micromonosporales</taxon>
        <taxon>Micromonosporaceae</taxon>
        <taxon>Hamadaea</taxon>
    </lineage>
</organism>
<dbReference type="Pfam" id="PF13523">
    <property type="entry name" value="Acetyltransf_8"/>
    <property type="match status" value="1"/>
</dbReference>
<accession>A0ABV8LP98</accession>
<name>A0ABV8LP98_9ACTN</name>
<dbReference type="Gene3D" id="3.40.630.30">
    <property type="match status" value="1"/>
</dbReference>
<dbReference type="PANTHER" id="PTHR31438:SF1">
    <property type="entry name" value="LYSINE N-ACYLTRANSFERASE C17G9.06C-RELATED"/>
    <property type="match status" value="1"/>
</dbReference>
<dbReference type="EMBL" id="JBHSAY010000009">
    <property type="protein sequence ID" value="MFC4132574.1"/>
    <property type="molecule type" value="Genomic_DNA"/>
</dbReference>
<keyword evidence="6" id="KW-0012">Acyltransferase</keyword>
<keyword evidence="7" id="KW-1185">Reference proteome</keyword>
<dbReference type="PANTHER" id="PTHR31438">
    <property type="entry name" value="LYSINE N-ACYLTRANSFERASE C17G9.06C-RELATED"/>
    <property type="match status" value="1"/>
</dbReference>
<evidence type="ECO:0000313" key="7">
    <source>
        <dbReference type="Proteomes" id="UP001595816"/>
    </source>
</evidence>
<proteinExistence type="predicted"/>
<keyword evidence="6" id="KW-0808">Transferase</keyword>
<evidence type="ECO:0000256" key="1">
    <source>
        <dbReference type="ARBA" id="ARBA00003818"/>
    </source>
</evidence>
<comment type="function">
    <text evidence="1">Acyltransferase required for the direct transfer of medium- to long-chain fatty acyl moieties from a carrier protein (MbtL) on to the epsilon-amino group of lysine residue in the mycobactin core.</text>
</comment>
<evidence type="ECO:0000256" key="3">
    <source>
        <dbReference type="ARBA" id="ARBA00020586"/>
    </source>
</evidence>
<evidence type="ECO:0000313" key="6">
    <source>
        <dbReference type="EMBL" id="MFC4132574.1"/>
    </source>
</evidence>
<dbReference type="RefSeq" id="WP_253753011.1">
    <property type="nucleotide sequence ID" value="NZ_JAMZDZ010000001.1"/>
</dbReference>
<protein>
    <recommendedName>
        <fullName evidence="3">Lysine N-acyltransferase MbtK</fullName>
    </recommendedName>
    <alternativeName>
        <fullName evidence="4">Mycobactin synthase protein K</fullName>
    </alternativeName>
</protein>
<dbReference type="InterPro" id="IPR019432">
    <property type="entry name" value="Acyltransferase_MbtK/IucB-like"/>
</dbReference>
<evidence type="ECO:0000256" key="2">
    <source>
        <dbReference type="ARBA" id="ARBA00005102"/>
    </source>
</evidence>
<feature type="domain" description="Acyltransferase MbtK/IucB-like conserved" evidence="5">
    <location>
        <begin position="17"/>
        <end position="65"/>
    </location>
</feature>
<evidence type="ECO:0000256" key="4">
    <source>
        <dbReference type="ARBA" id="ARBA00031122"/>
    </source>
</evidence>
<reference evidence="7" key="1">
    <citation type="journal article" date="2019" name="Int. J. Syst. Evol. Microbiol.">
        <title>The Global Catalogue of Microorganisms (GCM) 10K type strain sequencing project: providing services to taxonomists for standard genome sequencing and annotation.</title>
        <authorList>
            <consortium name="The Broad Institute Genomics Platform"/>
            <consortium name="The Broad Institute Genome Sequencing Center for Infectious Disease"/>
            <person name="Wu L."/>
            <person name="Ma J."/>
        </authorList>
    </citation>
    <scope>NUCLEOTIDE SEQUENCE [LARGE SCALE GENOMIC DNA]</scope>
    <source>
        <strain evidence="7">CGMCC 4.7289</strain>
    </source>
</reference>
<dbReference type="SUPFAM" id="SSF55729">
    <property type="entry name" value="Acyl-CoA N-acyltransferases (Nat)"/>
    <property type="match status" value="1"/>
</dbReference>
<dbReference type="SMART" id="SM01006">
    <property type="entry name" value="AlcB"/>
    <property type="match status" value="1"/>
</dbReference>
<dbReference type="InterPro" id="IPR016181">
    <property type="entry name" value="Acyl_CoA_acyltransferase"/>
</dbReference>
<comment type="caution">
    <text evidence="6">The sequence shown here is derived from an EMBL/GenBank/DDBJ whole genome shotgun (WGS) entry which is preliminary data.</text>
</comment>
<dbReference type="Proteomes" id="UP001595816">
    <property type="component" value="Unassembled WGS sequence"/>
</dbReference>
<sequence length="182" mass="20098">MTVFTQEVPGFGEVGLRTVEPVADAPLLHRWVTEERARFWGMGDADLARVQEIYEYLDSLDTHHAYLAVLGGQPVALFQTYEPDADPVGECYPVEPGDIGVHLLIGPPVDGRRPGFTGALLSVLLAYLFADPSRTRVVAEPDARNTKAHERLMRAGFVLGTEVDLPEKRARLAFLTRTGWAL</sequence>
<evidence type="ECO:0000259" key="5">
    <source>
        <dbReference type="SMART" id="SM01006"/>
    </source>
</evidence>
<comment type="pathway">
    <text evidence="2">Siderophore biosynthesis; mycobactin biosynthesis.</text>
</comment>
<dbReference type="GO" id="GO:0016746">
    <property type="term" value="F:acyltransferase activity"/>
    <property type="evidence" value="ECO:0007669"/>
    <property type="project" value="UniProtKB-KW"/>
</dbReference>